<keyword evidence="1" id="KW-0863">Zinc-finger</keyword>
<evidence type="ECO:0000259" key="2">
    <source>
        <dbReference type="PROSITE" id="PS50157"/>
    </source>
</evidence>
<keyword evidence="3" id="KW-1185">Reference proteome</keyword>
<evidence type="ECO:0000313" key="4">
    <source>
        <dbReference type="WBParaSite" id="nRc.2.0.1.t48180-RA"/>
    </source>
</evidence>
<feature type="domain" description="C2H2-type" evidence="2">
    <location>
        <begin position="44"/>
        <end position="72"/>
    </location>
</feature>
<dbReference type="AlphaFoldDB" id="A0A915LAM9"/>
<dbReference type="InterPro" id="IPR036236">
    <property type="entry name" value="Znf_C2H2_sf"/>
</dbReference>
<evidence type="ECO:0000313" key="3">
    <source>
        <dbReference type="Proteomes" id="UP000887565"/>
    </source>
</evidence>
<protein>
    <submittedName>
        <fullName evidence="4">C2H2-type domain-containing protein</fullName>
    </submittedName>
</protein>
<sequence length="198" mass="22689">MTPNYFIKHRAYILCVYANSPKAHGPERTFKNANSRICLANIPFECETCETSFSSSANLARHRQTKHPKEERRKVLTRQCGICPQKFKLLLKVGIPKSKKKNVSNLFYTEEIKPAQYIVIAAENLRVDPKIKRKNSKTLHKNFKMPHVLQGESNAATMLIHCSKRTGSHLGQLRSLIAYKVCFKDTLFKEKSFAFSSN</sequence>
<organism evidence="3 4">
    <name type="scientific">Romanomermis culicivorax</name>
    <name type="common">Nematode worm</name>
    <dbReference type="NCBI Taxonomy" id="13658"/>
    <lineage>
        <taxon>Eukaryota</taxon>
        <taxon>Metazoa</taxon>
        <taxon>Ecdysozoa</taxon>
        <taxon>Nematoda</taxon>
        <taxon>Enoplea</taxon>
        <taxon>Dorylaimia</taxon>
        <taxon>Mermithida</taxon>
        <taxon>Mermithoidea</taxon>
        <taxon>Mermithidae</taxon>
        <taxon>Romanomermis</taxon>
    </lineage>
</organism>
<reference evidence="4" key="1">
    <citation type="submission" date="2022-11" db="UniProtKB">
        <authorList>
            <consortium name="WormBaseParasite"/>
        </authorList>
    </citation>
    <scope>IDENTIFICATION</scope>
</reference>
<dbReference type="SUPFAM" id="SSF57667">
    <property type="entry name" value="beta-beta-alpha zinc fingers"/>
    <property type="match status" value="1"/>
</dbReference>
<dbReference type="WBParaSite" id="nRc.2.0.1.t48180-RA">
    <property type="protein sequence ID" value="nRc.2.0.1.t48180-RA"/>
    <property type="gene ID" value="nRc.2.0.1.g48180"/>
</dbReference>
<dbReference type="PROSITE" id="PS50157">
    <property type="entry name" value="ZINC_FINGER_C2H2_2"/>
    <property type="match status" value="1"/>
</dbReference>
<dbReference type="GO" id="GO:0008270">
    <property type="term" value="F:zinc ion binding"/>
    <property type="evidence" value="ECO:0007669"/>
    <property type="project" value="UniProtKB-KW"/>
</dbReference>
<dbReference type="SMART" id="SM00355">
    <property type="entry name" value="ZnF_C2H2"/>
    <property type="match status" value="1"/>
</dbReference>
<keyword evidence="1" id="KW-0479">Metal-binding</keyword>
<evidence type="ECO:0000256" key="1">
    <source>
        <dbReference type="PROSITE-ProRule" id="PRU00042"/>
    </source>
</evidence>
<dbReference type="Pfam" id="PF00096">
    <property type="entry name" value="zf-C2H2"/>
    <property type="match status" value="1"/>
</dbReference>
<keyword evidence="1" id="KW-0862">Zinc</keyword>
<proteinExistence type="predicted"/>
<dbReference type="Gene3D" id="3.30.160.60">
    <property type="entry name" value="Classic Zinc Finger"/>
    <property type="match status" value="1"/>
</dbReference>
<accession>A0A915LAM9</accession>
<name>A0A915LAM9_ROMCU</name>
<dbReference type="Proteomes" id="UP000887565">
    <property type="component" value="Unplaced"/>
</dbReference>
<dbReference type="InterPro" id="IPR013087">
    <property type="entry name" value="Znf_C2H2_type"/>
</dbReference>
<dbReference type="PROSITE" id="PS00028">
    <property type="entry name" value="ZINC_FINGER_C2H2_1"/>
    <property type="match status" value="1"/>
</dbReference>